<keyword evidence="1" id="KW-0812">Transmembrane</keyword>
<comment type="caution">
    <text evidence="2">The sequence shown here is derived from an EMBL/GenBank/DDBJ whole genome shotgun (WGS) entry which is preliminary data.</text>
</comment>
<gene>
    <name evidence="2" type="ORF">EDD78_101460</name>
</gene>
<evidence type="ECO:0000313" key="2">
    <source>
        <dbReference type="EMBL" id="TCL45477.1"/>
    </source>
</evidence>
<keyword evidence="1" id="KW-0472">Membrane</keyword>
<accession>A0A9X8UMD2</accession>
<dbReference type="RefSeq" id="WP_079698088.1">
    <property type="nucleotide sequence ID" value="NZ_SLUK01000001.1"/>
</dbReference>
<sequence>MGNFLNGLMMNAGVIGGADGPTAVFVAGEGDLFHALTLLWQGMTGIFVVMIVISLIVYLLSKITSPKKGEGEE</sequence>
<keyword evidence="3" id="KW-1185">Reference proteome</keyword>
<dbReference type="NCBIfam" id="NF040909">
    <property type="entry name" value="OadG_rel_small"/>
    <property type="match status" value="1"/>
</dbReference>
<reference evidence="2 3" key="1">
    <citation type="submission" date="2019-03" db="EMBL/GenBank/DDBJ databases">
        <title>Genomic Encyclopedia of Type Strains, Phase IV (KMG-IV): sequencing the most valuable type-strain genomes for metagenomic binning, comparative biology and taxonomic classification.</title>
        <authorList>
            <person name="Goeker M."/>
        </authorList>
    </citation>
    <scope>NUCLEOTIDE SEQUENCE [LARGE SCALE GENOMIC DNA]</scope>
    <source>
        <strain evidence="2 3">DSM 100433</strain>
    </source>
</reference>
<proteinExistence type="predicted"/>
<evidence type="ECO:0000256" key="1">
    <source>
        <dbReference type="SAM" id="Phobius"/>
    </source>
</evidence>
<dbReference type="Proteomes" id="UP000294682">
    <property type="component" value="Unassembled WGS sequence"/>
</dbReference>
<dbReference type="AlphaFoldDB" id="A0A9X8UMD2"/>
<dbReference type="EMBL" id="SLUK01000001">
    <property type="protein sequence ID" value="TCL45477.1"/>
    <property type="molecule type" value="Genomic_DNA"/>
</dbReference>
<feature type="transmembrane region" description="Helical" evidence="1">
    <location>
        <begin position="38"/>
        <end position="60"/>
    </location>
</feature>
<organism evidence="2 3">
    <name type="scientific">Harryflintia acetispora</name>
    <dbReference type="NCBI Taxonomy" id="1849041"/>
    <lineage>
        <taxon>Bacteria</taxon>
        <taxon>Bacillati</taxon>
        <taxon>Bacillota</taxon>
        <taxon>Clostridia</taxon>
        <taxon>Eubacteriales</taxon>
        <taxon>Oscillospiraceae</taxon>
        <taxon>Harryflintia</taxon>
    </lineage>
</organism>
<keyword evidence="1" id="KW-1133">Transmembrane helix</keyword>
<evidence type="ECO:0000313" key="3">
    <source>
        <dbReference type="Proteomes" id="UP000294682"/>
    </source>
</evidence>
<protein>
    <submittedName>
        <fullName evidence="2">Oxaloacetate decarboxylase gamma subunit</fullName>
    </submittedName>
</protein>
<name>A0A9X8UMD2_9FIRM</name>